<protein>
    <recommendedName>
        <fullName evidence="3">Sushi domain-containing protein</fullName>
    </recommendedName>
</protein>
<dbReference type="EMBL" id="BTSY01000004">
    <property type="protein sequence ID" value="GMT22520.1"/>
    <property type="molecule type" value="Genomic_DNA"/>
</dbReference>
<name>A0AAV5VSP1_9BILA</name>
<sequence>DSGTPATVAPTATSATTVASECGAIIPEVPADCPLCLAPAITPTTVKCRPGYALNADSKASISLTCNPPTWNGEVGTARAGSKAYCKPT</sequence>
<dbReference type="Proteomes" id="UP001432322">
    <property type="component" value="Unassembled WGS sequence"/>
</dbReference>
<comment type="caution">
    <text evidence="1">The sequence shown here is derived from an EMBL/GenBank/DDBJ whole genome shotgun (WGS) entry which is preliminary data.</text>
</comment>
<accession>A0AAV5VSP1</accession>
<evidence type="ECO:0000313" key="1">
    <source>
        <dbReference type="EMBL" id="GMT22520.1"/>
    </source>
</evidence>
<proteinExistence type="predicted"/>
<evidence type="ECO:0000313" key="2">
    <source>
        <dbReference type="Proteomes" id="UP001432322"/>
    </source>
</evidence>
<feature type="non-terminal residue" evidence="1">
    <location>
        <position position="1"/>
    </location>
</feature>
<evidence type="ECO:0008006" key="3">
    <source>
        <dbReference type="Google" id="ProtNLM"/>
    </source>
</evidence>
<keyword evidence="2" id="KW-1185">Reference proteome</keyword>
<gene>
    <name evidence="1" type="ORF">PFISCL1PPCAC_13817</name>
</gene>
<reference evidence="1" key="1">
    <citation type="submission" date="2023-10" db="EMBL/GenBank/DDBJ databases">
        <title>Genome assembly of Pristionchus species.</title>
        <authorList>
            <person name="Yoshida K."/>
            <person name="Sommer R.J."/>
        </authorList>
    </citation>
    <scope>NUCLEOTIDE SEQUENCE</scope>
    <source>
        <strain evidence="1">RS5133</strain>
    </source>
</reference>
<organism evidence="1 2">
    <name type="scientific">Pristionchus fissidentatus</name>
    <dbReference type="NCBI Taxonomy" id="1538716"/>
    <lineage>
        <taxon>Eukaryota</taxon>
        <taxon>Metazoa</taxon>
        <taxon>Ecdysozoa</taxon>
        <taxon>Nematoda</taxon>
        <taxon>Chromadorea</taxon>
        <taxon>Rhabditida</taxon>
        <taxon>Rhabditina</taxon>
        <taxon>Diplogasteromorpha</taxon>
        <taxon>Diplogasteroidea</taxon>
        <taxon>Neodiplogasteridae</taxon>
        <taxon>Pristionchus</taxon>
    </lineage>
</organism>
<dbReference type="AlphaFoldDB" id="A0AAV5VSP1"/>